<evidence type="ECO:0000256" key="4">
    <source>
        <dbReference type="ARBA" id="ARBA00014814"/>
    </source>
</evidence>
<dbReference type="SUPFAM" id="SSF109728">
    <property type="entry name" value="Hypothetical protein AF0491, middle domain"/>
    <property type="match status" value="1"/>
</dbReference>
<evidence type="ECO:0000313" key="12">
    <source>
        <dbReference type="EMBL" id="AEE63276.1"/>
    </source>
</evidence>
<dbReference type="GO" id="GO:0005737">
    <property type="term" value="C:cytoplasm"/>
    <property type="evidence" value="ECO:0007669"/>
    <property type="project" value="UniProtKB-SubCell"/>
</dbReference>
<dbReference type="HOGENOM" id="CLU_043216_1_1_1"/>
<dbReference type="STRING" id="77166.J3JYJ0"/>
<dbReference type="EMBL" id="KB632381">
    <property type="protein sequence ID" value="ERL94162.1"/>
    <property type="molecule type" value="Genomic_DNA"/>
</dbReference>
<comment type="similarity">
    <text evidence="3">Belongs to the SDO1/SBDS family.</text>
</comment>
<proteinExistence type="evidence at transcript level"/>
<reference evidence="15" key="3">
    <citation type="submission" date="2024-08" db="UniProtKB">
        <authorList>
            <consortium name="EnsemblMetazoa"/>
        </authorList>
    </citation>
    <scope>IDENTIFICATION</scope>
</reference>
<dbReference type="KEGG" id="dpa:109539533"/>
<evidence type="ECO:0000256" key="7">
    <source>
        <dbReference type="ARBA" id="ARBA00023242"/>
    </source>
</evidence>
<evidence type="ECO:0000256" key="8">
    <source>
        <dbReference type="ARBA" id="ARBA00049708"/>
    </source>
</evidence>
<dbReference type="InterPro" id="IPR018023">
    <property type="entry name" value="Ribosome_mat_SBDS_CS"/>
</dbReference>
<dbReference type="EnsemblMetazoa" id="XM_019907324.1">
    <property type="protein sequence ID" value="XP_019762883.1"/>
    <property type="gene ID" value="LOC109539533"/>
</dbReference>
<evidence type="ECO:0000259" key="10">
    <source>
        <dbReference type="Pfam" id="PF09377"/>
    </source>
</evidence>
<organism evidence="12">
    <name type="scientific">Dendroctonus ponderosae</name>
    <name type="common">Mountain pine beetle</name>
    <dbReference type="NCBI Taxonomy" id="77166"/>
    <lineage>
        <taxon>Eukaryota</taxon>
        <taxon>Metazoa</taxon>
        <taxon>Ecdysozoa</taxon>
        <taxon>Arthropoda</taxon>
        <taxon>Hexapoda</taxon>
        <taxon>Insecta</taxon>
        <taxon>Pterygota</taxon>
        <taxon>Neoptera</taxon>
        <taxon>Endopterygota</taxon>
        <taxon>Coleoptera</taxon>
        <taxon>Polyphaga</taxon>
        <taxon>Cucujiformia</taxon>
        <taxon>Curculionidae</taxon>
        <taxon>Scolytinae</taxon>
        <taxon>Dendroctonus</taxon>
    </lineage>
</organism>
<comment type="subcellular location">
    <subcellularLocation>
        <location evidence="2">Cytoplasm</location>
    </subcellularLocation>
    <subcellularLocation>
        <location evidence="1">Nucleus</location>
    </subcellularLocation>
</comment>
<protein>
    <recommendedName>
        <fullName evidence="4">Ribosome maturation protein SBDS</fullName>
    </recommendedName>
</protein>
<reference evidence="12" key="1">
    <citation type="journal article" date="2012" name="Insect Biochem. Mol. Biol.">
        <title>Transcriptome and full-length cDNA resources for the mountain pine beetle, Dendroctonus ponderosae Hopkins, a major insect pest of pine forests.</title>
        <authorList>
            <person name="Keeling C.I."/>
            <person name="Henderson H."/>
            <person name="Li M."/>
            <person name="Yuen M."/>
            <person name="Clark E.L."/>
            <person name="Fraser J.D."/>
            <person name="Huber D.P."/>
            <person name="Liao N.Y."/>
            <person name="Roderick Docking T."/>
            <person name="Birol I."/>
            <person name="Chan S.K."/>
            <person name="Taylor G.A."/>
            <person name="Palmquist D."/>
            <person name="Jones S.J."/>
            <person name="Bohlmann J."/>
        </authorList>
    </citation>
    <scope>NUCLEOTIDE SEQUENCE</scope>
    <source>
        <tissue evidence="12">Heads</tissue>
    </source>
</reference>
<dbReference type="Pfam" id="PF09377">
    <property type="entry name" value="SBDS_domain_II"/>
    <property type="match status" value="1"/>
</dbReference>
<evidence type="ECO:0000313" key="13">
    <source>
        <dbReference type="EMBL" id="ENN75434.1"/>
    </source>
</evidence>
<feature type="domain" description="Ribosome maturation protein SDO1/SBDS central" evidence="10">
    <location>
        <begin position="110"/>
        <end position="173"/>
    </location>
</feature>
<evidence type="ECO:0000313" key="17">
    <source>
        <dbReference type="Proteomes" id="UP000030742"/>
    </source>
</evidence>
<dbReference type="Proteomes" id="UP000019118">
    <property type="component" value="Unassembled WGS sequence"/>
</dbReference>
<keyword evidence="6" id="KW-0690">Ribosome biogenesis</keyword>
<evidence type="ECO:0000313" key="14">
    <source>
        <dbReference type="EMBL" id="ERL94162.1"/>
    </source>
</evidence>
<dbReference type="GO" id="GO:0005634">
    <property type="term" value="C:nucleus"/>
    <property type="evidence" value="ECO:0007669"/>
    <property type="project" value="UniProtKB-SubCell"/>
</dbReference>
<feature type="domain" description="Ribosome maturation protein SDO1/SBDS N-terminal" evidence="9">
    <location>
        <begin position="15"/>
        <end position="102"/>
    </location>
</feature>
<evidence type="ECO:0000256" key="3">
    <source>
        <dbReference type="ARBA" id="ARBA00007433"/>
    </source>
</evidence>
<dbReference type="EMBL" id="KB741014">
    <property type="protein sequence ID" value="ENN75434.1"/>
    <property type="molecule type" value="Genomic_DNA"/>
</dbReference>
<dbReference type="Proteomes" id="UP000030742">
    <property type="component" value="Unassembled WGS sequence"/>
</dbReference>
<evidence type="ECO:0000259" key="11">
    <source>
        <dbReference type="Pfam" id="PF20268"/>
    </source>
</evidence>
<dbReference type="InterPro" id="IPR036786">
    <property type="entry name" value="Ribosome_mat_SBDS_N_sf"/>
</dbReference>
<gene>
    <name evidence="15" type="primary">109539533</name>
    <name evidence="14" type="ORF">D910_11444</name>
    <name evidence="13" type="ORF">YQE_07985</name>
</gene>
<dbReference type="GO" id="GO:0042256">
    <property type="term" value="P:cytosolic ribosome assembly"/>
    <property type="evidence" value="ECO:0007669"/>
    <property type="project" value="InterPro"/>
</dbReference>
<dbReference type="SUPFAM" id="SSF89895">
    <property type="entry name" value="FYSH domain"/>
    <property type="match status" value="1"/>
</dbReference>
<comment type="subunit">
    <text evidence="8">Associates with the 60S ribosomal subunit.</text>
</comment>
<dbReference type="InterPro" id="IPR037188">
    <property type="entry name" value="Sdo1/SBDS_central_sf"/>
</dbReference>
<dbReference type="InterPro" id="IPR039100">
    <property type="entry name" value="Sdo1/SBDS-like"/>
</dbReference>
<dbReference type="Pfam" id="PF01172">
    <property type="entry name" value="SBDS_N"/>
    <property type="match status" value="1"/>
</dbReference>
<dbReference type="Gene3D" id="3.30.70.240">
    <property type="match status" value="1"/>
</dbReference>
<feature type="domain" description="Ribosome maturation protein SDO1/SBDS C-terminal" evidence="11">
    <location>
        <begin position="175"/>
        <end position="242"/>
    </location>
</feature>
<keyword evidence="16" id="KW-1185">Reference proteome</keyword>
<dbReference type="InterPro" id="IPR018978">
    <property type="entry name" value="SDO1/SBDS_central"/>
</dbReference>
<dbReference type="OrthoDB" id="10253092at2759"/>
<dbReference type="InterPro" id="IPR046928">
    <property type="entry name" value="SDO1/SBDS_C"/>
</dbReference>
<dbReference type="PANTHER" id="PTHR10927">
    <property type="entry name" value="RIBOSOME MATURATION PROTEIN SBDS"/>
    <property type="match status" value="1"/>
</dbReference>
<keyword evidence="7" id="KW-0539">Nucleus</keyword>
<dbReference type="PROSITE" id="PS01267">
    <property type="entry name" value="UPF0023"/>
    <property type="match status" value="1"/>
</dbReference>
<dbReference type="InterPro" id="IPR002140">
    <property type="entry name" value="Sdo1/SBDS"/>
</dbReference>
<evidence type="ECO:0000313" key="15">
    <source>
        <dbReference type="EnsemblMetazoa" id="XP_019762883.1"/>
    </source>
</evidence>
<dbReference type="Gene3D" id="3.30.1250.10">
    <property type="entry name" value="Ribosome maturation protein SBDS, N-terminal domain"/>
    <property type="match status" value="1"/>
</dbReference>
<evidence type="ECO:0000256" key="2">
    <source>
        <dbReference type="ARBA" id="ARBA00004496"/>
    </source>
</evidence>
<dbReference type="OMA" id="AVNPQMD"/>
<dbReference type="EMBL" id="BT128318">
    <property type="protein sequence ID" value="AEE63276.1"/>
    <property type="molecule type" value="mRNA"/>
</dbReference>
<dbReference type="AlphaFoldDB" id="J3JYJ0"/>
<keyword evidence="5" id="KW-0963">Cytoplasm</keyword>
<accession>J3JYJ0</accession>
<dbReference type="NCBIfam" id="TIGR00291">
    <property type="entry name" value="RNA_SBDS"/>
    <property type="match status" value="1"/>
</dbReference>
<dbReference type="InterPro" id="IPR019783">
    <property type="entry name" value="SDO1/SBDS_N"/>
</dbReference>
<name>J3JYJ0_DENPD</name>
<evidence type="ECO:0000313" key="16">
    <source>
        <dbReference type="Proteomes" id="UP000019118"/>
    </source>
</evidence>
<evidence type="ECO:0000256" key="6">
    <source>
        <dbReference type="ARBA" id="ARBA00022517"/>
    </source>
</evidence>
<evidence type="ECO:0000256" key="5">
    <source>
        <dbReference type="ARBA" id="ARBA00022490"/>
    </source>
</evidence>
<reference evidence="16 17" key="2">
    <citation type="journal article" date="2013" name="Genome Biol.">
        <title>Draft genome of the mountain pine beetle, Dendroctonus ponderosae Hopkins, a major forest pest.</title>
        <authorList>
            <person name="Keeling C.I."/>
            <person name="Yuen M.M."/>
            <person name="Liao N.Y."/>
            <person name="Docking T.R."/>
            <person name="Chan S.K."/>
            <person name="Taylor G.A."/>
            <person name="Palmquist D.L."/>
            <person name="Jackman S.D."/>
            <person name="Nguyen A."/>
            <person name="Li M."/>
            <person name="Henderson H."/>
            <person name="Janes J.K."/>
            <person name="Zhao Y."/>
            <person name="Pandoh P."/>
            <person name="Moore R."/>
            <person name="Sperling F.A."/>
            <person name="Huber D.P."/>
            <person name="Birol I."/>
            <person name="Jones S.J."/>
            <person name="Bohlmann J."/>
        </authorList>
    </citation>
    <scope>NUCLEOTIDE SEQUENCE</scope>
</reference>
<dbReference type="Gene3D" id="1.10.10.900">
    <property type="entry name" value="SBDS protein C-terminal domain, subdomain 1"/>
    <property type="match status" value="1"/>
</dbReference>
<dbReference type="Pfam" id="PF20268">
    <property type="entry name" value="SBDS_C"/>
    <property type="match status" value="1"/>
</dbReference>
<sequence>MSKIFTPTNQIRLTNIAIVRMKKAGKRFEIACYRNKVVSWRNNVEKNIDEVLQTHSVFTNVSKGQVAKKEDLLKAFGMDNQTEICKLILEKGELQISDKERQSQNEQLFKDIATTLASICLNPELKRPYPVTIIEKAMKDAHYSVKPNQATKVQAMAALKLLKQADIIPIERAKMRIKVHFGGKEAKKLKQKILKLESLQVESEEQDEEHTTLVFVVDPGQFKEINALITSETKGKGLLEVLAYKEIVLGDEFL</sequence>
<evidence type="ECO:0000259" key="9">
    <source>
        <dbReference type="Pfam" id="PF01172"/>
    </source>
</evidence>
<dbReference type="FunFam" id="3.30.1250.10:FF:000001">
    <property type="entry name" value="SBDS, ribosome maturation factor"/>
    <property type="match status" value="1"/>
</dbReference>
<dbReference type="PANTHER" id="PTHR10927:SF1">
    <property type="entry name" value="RIBOSOME MATURATION PROTEIN SBDS"/>
    <property type="match status" value="1"/>
</dbReference>
<evidence type="ECO:0000256" key="1">
    <source>
        <dbReference type="ARBA" id="ARBA00004123"/>
    </source>
</evidence>